<dbReference type="Proteomes" id="UP001172788">
    <property type="component" value="Unassembled WGS sequence"/>
</dbReference>
<name>A0AAW7MJ04_9BURK</name>
<evidence type="ECO:0000313" key="3">
    <source>
        <dbReference type="EMBL" id="MDN4577089.1"/>
    </source>
</evidence>
<gene>
    <name evidence="2" type="ORF">DBA34_05290</name>
    <name evidence="3" type="ORF">DBB29_03005</name>
</gene>
<accession>A0AAW7MJ04</accession>
<keyword evidence="4" id="KW-1185">Reference proteome</keyword>
<dbReference type="Proteomes" id="UP001172791">
    <property type="component" value="Unassembled WGS sequence"/>
</dbReference>
<feature type="region of interest" description="Disordered" evidence="1">
    <location>
        <begin position="1"/>
        <end position="22"/>
    </location>
</feature>
<dbReference type="Pfam" id="PF06891">
    <property type="entry name" value="P2_Phage_GpR"/>
    <property type="match status" value="1"/>
</dbReference>
<dbReference type="AlphaFoldDB" id="A0AAW7MJ04"/>
<dbReference type="EMBL" id="QAIC01000029">
    <property type="protein sequence ID" value="MDN4572674.1"/>
    <property type="molecule type" value="Genomic_DNA"/>
</dbReference>
<dbReference type="InterPro" id="IPR009678">
    <property type="entry name" value="Phage_tail_completion_R"/>
</dbReference>
<protein>
    <submittedName>
        <fullName evidence="2">Phage tail protein</fullName>
    </submittedName>
</protein>
<evidence type="ECO:0000313" key="2">
    <source>
        <dbReference type="EMBL" id="MDN4572674.1"/>
    </source>
</evidence>
<sequence length="185" mass="20542">MPRRRRPARRSEGEAAGQPVRHDRIHRGARAVKKPASLRAALTENNAYLQQNPDRLHVFVDAGRLVATNAAGAAGSKGGSFEYRYTLNIIVTDYPDDANTLMLPIIAWAQNWQTELLANDENWRDGIKFEVDVLTNGTADVSLEVKLTEAVDVTYRDGKAHAEYRAEPMLSADVRDFLGLDPLDA</sequence>
<organism evidence="2 5">
    <name type="scientific">Pandoraea cepalis</name>
    <dbReference type="NCBI Taxonomy" id="2508294"/>
    <lineage>
        <taxon>Bacteria</taxon>
        <taxon>Pseudomonadati</taxon>
        <taxon>Pseudomonadota</taxon>
        <taxon>Betaproteobacteria</taxon>
        <taxon>Burkholderiales</taxon>
        <taxon>Burkholderiaceae</taxon>
        <taxon>Pandoraea</taxon>
    </lineage>
</organism>
<proteinExistence type="predicted"/>
<reference evidence="2" key="1">
    <citation type="submission" date="2018-04" db="EMBL/GenBank/DDBJ databases">
        <authorList>
            <person name="Jy Z."/>
        </authorList>
    </citation>
    <scope>NUCLEOTIDE SEQUENCE</scope>
    <source>
        <strain evidence="3">AS13</strain>
        <strain evidence="2">LA18</strain>
    </source>
</reference>
<evidence type="ECO:0000256" key="1">
    <source>
        <dbReference type="SAM" id="MobiDB-lite"/>
    </source>
</evidence>
<comment type="caution">
    <text evidence="2">The sequence shown here is derived from an EMBL/GenBank/DDBJ whole genome shotgun (WGS) entry which is preliminary data.</text>
</comment>
<evidence type="ECO:0000313" key="4">
    <source>
        <dbReference type="Proteomes" id="UP001172788"/>
    </source>
</evidence>
<evidence type="ECO:0000313" key="5">
    <source>
        <dbReference type="Proteomes" id="UP001172791"/>
    </source>
</evidence>
<dbReference type="EMBL" id="QAID01000029">
    <property type="protein sequence ID" value="MDN4577089.1"/>
    <property type="molecule type" value="Genomic_DNA"/>
</dbReference>